<gene>
    <name evidence="2" type="ORF">METZ01_LOCUS227624</name>
</gene>
<sequence length="58" mass="6576">MTICPIALAVGCEKCPAFKFCPLTTVLGDQEKEEEPTTKVWEESFPQEKNNNEESKKE</sequence>
<dbReference type="EMBL" id="UINC01055648">
    <property type="protein sequence ID" value="SVB74770.1"/>
    <property type="molecule type" value="Genomic_DNA"/>
</dbReference>
<feature type="region of interest" description="Disordered" evidence="1">
    <location>
        <begin position="30"/>
        <end position="58"/>
    </location>
</feature>
<accession>A0A382GHX6</accession>
<proteinExistence type="predicted"/>
<protein>
    <submittedName>
        <fullName evidence="2">Uncharacterized protein</fullName>
    </submittedName>
</protein>
<organism evidence="2">
    <name type="scientific">marine metagenome</name>
    <dbReference type="NCBI Taxonomy" id="408172"/>
    <lineage>
        <taxon>unclassified sequences</taxon>
        <taxon>metagenomes</taxon>
        <taxon>ecological metagenomes</taxon>
    </lineage>
</organism>
<reference evidence="2" key="1">
    <citation type="submission" date="2018-05" db="EMBL/GenBank/DDBJ databases">
        <authorList>
            <person name="Lanie J.A."/>
            <person name="Ng W.-L."/>
            <person name="Kazmierczak K.M."/>
            <person name="Andrzejewski T.M."/>
            <person name="Davidsen T.M."/>
            <person name="Wayne K.J."/>
            <person name="Tettelin H."/>
            <person name="Glass J.I."/>
            <person name="Rusch D."/>
            <person name="Podicherti R."/>
            <person name="Tsui H.-C.T."/>
            <person name="Winkler M.E."/>
        </authorList>
    </citation>
    <scope>NUCLEOTIDE SEQUENCE</scope>
</reference>
<evidence type="ECO:0000313" key="2">
    <source>
        <dbReference type="EMBL" id="SVB74770.1"/>
    </source>
</evidence>
<name>A0A382GHX6_9ZZZZ</name>
<evidence type="ECO:0000256" key="1">
    <source>
        <dbReference type="SAM" id="MobiDB-lite"/>
    </source>
</evidence>
<dbReference type="AlphaFoldDB" id="A0A382GHX6"/>